<evidence type="ECO:0000259" key="1">
    <source>
        <dbReference type="Pfam" id="PF13521"/>
    </source>
</evidence>
<dbReference type="EMBL" id="JAUFQU010000001">
    <property type="protein sequence ID" value="MDN3706725.1"/>
    <property type="molecule type" value="Genomic_DNA"/>
</dbReference>
<reference evidence="2" key="3">
    <citation type="submission" date="2023-06" db="EMBL/GenBank/DDBJ databases">
        <authorList>
            <person name="Lucena T."/>
            <person name="Sun Q."/>
        </authorList>
    </citation>
    <scope>NUCLEOTIDE SEQUENCE</scope>
    <source>
        <strain evidence="2">CECT 7184</strain>
    </source>
</reference>
<accession>A0ABT8CR93</accession>
<reference evidence="4" key="2">
    <citation type="journal article" date="2019" name="Int. J. Syst. Evol. Microbiol.">
        <title>The Global Catalogue of Microorganisms (GCM) 10K type strain sequencing project: providing services to taxonomists for standard genome sequencing and annotation.</title>
        <authorList>
            <consortium name="The Broad Institute Genomics Platform"/>
            <consortium name="The Broad Institute Genome Sequencing Center for Infectious Disease"/>
            <person name="Wu L."/>
            <person name="Ma J."/>
        </authorList>
    </citation>
    <scope>NUCLEOTIDE SEQUENCE [LARGE SCALE GENOMIC DNA]</scope>
    <source>
        <strain evidence="4">CECT 7184</strain>
    </source>
</reference>
<keyword evidence="4" id="KW-1185">Reference proteome</keyword>
<feature type="domain" description="NadR/Ttd14 AAA" evidence="1">
    <location>
        <begin position="10"/>
        <end position="175"/>
    </location>
</feature>
<dbReference type="RefSeq" id="WP_290362780.1">
    <property type="nucleotide sequence ID" value="NZ_JAUFQU010000001.1"/>
</dbReference>
<dbReference type="Pfam" id="PF13521">
    <property type="entry name" value="AAA_28"/>
    <property type="match status" value="1"/>
</dbReference>
<dbReference type="Gene3D" id="3.40.50.300">
    <property type="entry name" value="P-loop containing nucleotide triphosphate hydrolases"/>
    <property type="match status" value="1"/>
</dbReference>
<reference evidence="2" key="1">
    <citation type="journal article" date="2014" name="Int. J. Syst. Evol. Microbiol.">
        <title>Complete genome of a new Firmicutes species belonging to the dominant human colonic microbiota ('Ruminococcus bicirculans') reveals two chromosomes and a selective capacity to utilize plant glucans.</title>
        <authorList>
            <consortium name="NISC Comparative Sequencing Program"/>
            <person name="Wegmann U."/>
            <person name="Louis P."/>
            <person name="Goesmann A."/>
            <person name="Henrissat B."/>
            <person name="Duncan S.H."/>
            <person name="Flint H.J."/>
        </authorList>
    </citation>
    <scope>NUCLEOTIDE SEQUENCE</scope>
    <source>
        <strain evidence="2">CECT 7184</strain>
    </source>
</reference>
<name>A0ABT8CR93_9FLAO</name>
<evidence type="ECO:0000313" key="3">
    <source>
        <dbReference type="EMBL" id="MDN3709394.1"/>
    </source>
</evidence>
<dbReference type="InterPro" id="IPR038727">
    <property type="entry name" value="NadR/Ttd14_AAA_dom"/>
</dbReference>
<protein>
    <submittedName>
        <fullName evidence="2">AAA family ATPase</fullName>
    </submittedName>
</protein>
<dbReference type="EMBL" id="JAUFQU010000033">
    <property type="protein sequence ID" value="MDN3709394.1"/>
    <property type="molecule type" value="Genomic_DNA"/>
</dbReference>
<dbReference type="Proteomes" id="UP001242368">
    <property type="component" value="Unassembled WGS sequence"/>
</dbReference>
<comment type="caution">
    <text evidence="2">The sequence shown here is derived from an EMBL/GenBank/DDBJ whole genome shotgun (WGS) entry which is preliminary data.</text>
</comment>
<sequence length="188" mass="21824">MENNNYNNWYIITGGPGVGKTTLLEELKKEGYKVIPEDARAIIQQQLATDGNGLPWKDKHLYADLMLEASLNTYRKVALAKADEILFFDRGIPDTVCYRNMEGLEITKEIDELVVNHAYHPKVFILPPWKEIYTTDTERKQTWKEAEATFDKMKETYIRYGYEIVIVPKGSVSERKKFILSQIQSQKK</sequence>
<gene>
    <name evidence="2" type="ORF">QW060_06220</name>
    <name evidence="3" type="ORF">QW060_20505</name>
</gene>
<dbReference type="SUPFAM" id="SSF52540">
    <property type="entry name" value="P-loop containing nucleoside triphosphate hydrolases"/>
    <property type="match status" value="1"/>
</dbReference>
<evidence type="ECO:0000313" key="2">
    <source>
        <dbReference type="EMBL" id="MDN3706725.1"/>
    </source>
</evidence>
<proteinExistence type="predicted"/>
<organism evidence="2 4">
    <name type="scientific">Paenimyroides ceti</name>
    <dbReference type="NCBI Taxonomy" id="395087"/>
    <lineage>
        <taxon>Bacteria</taxon>
        <taxon>Pseudomonadati</taxon>
        <taxon>Bacteroidota</taxon>
        <taxon>Flavobacteriia</taxon>
        <taxon>Flavobacteriales</taxon>
        <taxon>Flavobacteriaceae</taxon>
        <taxon>Paenimyroides</taxon>
    </lineage>
</organism>
<evidence type="ECO:0000313" key="4">
    <source>
        <dbReference type="Proteomes" id="UP001242368"/>
    </source>
</evidence>
<dbReference type="InterPro" id="IPR027417">
    <property type="entry name" value="P-loop_NTPase"/>
</dbReference>